<dbReference type="Proteomes" id="UP000287701">
    <property type="component" value="Chromosome"/>
</dbReference>
<name>A0A3R5UX75_ORNRH</name>
<organism evidence="2 3">
    <name type="scientific">Ornithobacterium rhinotracheale</name>
    <dbReference type="NCBI Taxonomy" id="28251"/>
    <lineage>
        <taxon>Bacteria</taxon>
        <taxon>Pseudomonadati</taxon>
        <taxon>Bacteroidota</taxon>
        <taxon>Flavobacteriia</taxon>
        <taxon>Flavobacteriales</taxon>
        <taxon>Weeksellaceae</taxon>
        <taxon>Ornithobacterium</taxon>
    </lineage>
</organism>
<protein>
    <recommendedName>
        <fullName evidence="4">DUF1049 domain-containing protein</fullName>
    </recommendedName>
</protein>
<accession>A0A3R5UX75</accession>
<dbReference type="AlphaFoldDB" id="A0A3R5UX75"/>
<dbReference type="RefSeq" id="WP_128501057.1">
    <property type="nucleotide sequence ID" value="NZ_CP035107.1"/>
</dbReference>
<evidence type="ECO:0000313" key="3">
    <source>
        <dbReference type="Proteomes" id="UP000287701"/>
    </source>
</evidence>
<keyword evidence="1" id="KW-1133">Transmembrane helix</keyword>
<evidence type="ECO:0008006" key="4">
    <source>
        <dbReference type="Google" id="ProtNLM"/>
    </source>
</evidence>
<proteinExistence type="predicted"/>
<keyword evidence="1" id="KW-0812">Transmembrane</keyword>
<sequence>MKYSTIIGLVLLVVGLILYILQAPDYTAKEFYIAGFLGLGIGLLLGGFMGYAQKKRKKVIEKVVKITPQNSAEPETMPIAEDVNKTEEHR</sequence>
<feature type="transmembrane region" description="Helical" evidence="1">
    <location>
        <begin position="32"/>
        <end position="52"/>
    </location>
</feature>
<keyword evidence="1" id="KW-0472">Membrane</keyword>
<dbReference type="EMBL" id="CP035107">
    <property type="protein sequence ID" value="QAR30571.1"/>
    <property type="molecule type" value="Genomic_DNA"/>
</dbReference>
<evidence type="ECO:0000313" key="2">
    <source>
        <dbReference type="EMBL" id="QAR30571.1"/>
    </source>
</evidence>
<evidence type="ECO:0000256" key="1">
    <source>
        <dbReference type="SAM" id="Phobius"/>
    </source>
</evidence>
<gene>
    <name evidence="2" type="ORF">EQP59_03995</name>
</gene>
<reference evidence="2 3" key="1">
    <citation type="submission" date="2019-01" db="EMBL/GenBank/DDBJ databases">
        <title>Whole Genome of Ornithobacterium rhinotracheale FARPER-174b.</title>
        <authorList>
            <person name="Tataje-Lavanda L.A."/>
            <person name="Montalvan A."/>
            <person name="Montesinos R."/>
            <person name="Zimic M."/>
            <person name="Fernandez-Sanchez M."/>
            <person name="Fernandez-Diaz M."/>
        </authorList>
    </citation>
    <scope>NUCLEOTIDE SEQUENCE [LARGE SCALE GENOMIC DNA]</scope>
    <source>
        <strain evidence="2 3">FARPER-174b</strain>
    </source>
</reference>